<protein>
    <recommendedName>
        <fullName evidence="3">V-SNARE coiled-coil homology domain-containing protein</fullName>
    </recommendedName>
</protein>
<name>A0ABD2GU26_PAGBO</name>
<dbReference type="SUPFAM" id="SSF58038">
    <property type="entry name" value="SNARE fusion complex"/>
    <property type="match status" value="1"/>
</dbReference>
<dbReference type="InterPro" id="IPR016444">
    <property type="entry name" value="Synaptobrevin/VAMP"/>
</dbReference>
<feature type="region of interest" description="Disordered" evidence="2">
    <location>
        <begin position="1"/>
        <end position="20"/>
    </location>
</feature>
<feature type="domain" description="V-SNARE coiled-coil homology" evidence="3">
    <location>
        <begin position="16"/>
        <end position="77"/>
    </location>
</feature>
<evidence type="ECO:0000256" key="1">
    <source>
        <dbReference type="PROSITE-ProRule" id="PRU00290"/>
    </source>
</evidence>
<dbReference type="Pfam" id="PF00957">
    <property type="entry name" value="Synaptobrevin"/>
    <property type="match status" value="1"/>
</dbReference>
<evidence type="ECO:0000259" key="3">
    <source>
        <dbReference type="PROSITE" id="PS50892"/>
    </source>
</evidence>
<reference evidence="4 5" key="1">
    <citation type="journal article" date="2022" name="G3 (Bethesda)">
        <title>Evaluating Illumina-, Nanopore-, and PacBio-based genome assembly strategies with the bald notothen, Trematomus borchgrevinki.</title>
        <authorList>
            <person name="Rayamajhi N."/>
            <person name="Cheng C.C."/>
            <person name="Catchen J.M."/>
        </authorList>
    </citation>
    <scope>NUCLEOTIDE SEQUENCE [LARGE SCALE GENOMIC DNA]</scope>
    <source>
        <strain evidence="4">AGRC-2024</strain>
    </source>
</reference>
<comment type="caution">
    <text evidence="4">The sequence shown here is derived from an EMBL/GenBank/DDBJ whole genome shotgun (WGS) entry which is preliminary data.</text>
</comment>
<feature type="compositionally biased region" description="Polar residues" evidence="2">
    <location>
        <begin position="1"/>
        <end position="10"/>
    </location>
</feature>
<evidence type="ECO:0000256" key="2">
    <source>
        <dbReference type="SAM" id="MobiDB-lite"/>
    </source>
</evidence>
<reference evidence="4 5" key="2">
    <citation type="journal article" date="2024" name="G3 (Bethesda)">
        <title>The genome of the cryopelagic Antarctic bald notothen, Trematomus borchgrevinki.</title>
        <authorList>
            <person name="Rayamajhi N."/>
            <person name="Rivera-Colon A.G."/>
            <person name="Minhas B.F."/>
            <person name="Cheng C.C."/>
            <person name="Catchen J.M."/>
        </authorList>
    </citation>
    <scope>NUCLEOTIDE SEQUENCE [LARGE SCALE GENOMIC DNA]</scope>
    <source>
        <strain evidence="4">AGRC-2024</strain>
    </source>
</reference>
<dbReference type="PROSITE" id="PS50892">
    <property type="entry name" value="V_SNARE"/>
    <property type="match status" value="1"/>
</dbReference>
<dbReference type="EMBL" id="JBIYXZ010002076">
    <property type="protein sequence ID" value="KAL3056658.1"/>
    <property type="molecule type" value="Genomic_DNA"/>
</dbReference>
<dbReference type="AlphaFoldDB" id="A0ABD2GU26"/>
<evidence type="ECO:0000313" key="5">
    <source>
        <dbReference type="Proteomes" id="UP001619887"/>
    </source>
</evidence>
<gene>
    <name evidence="4" type="ORF">OYC64_019189</name>
</gene>
<evidence type="ECO:0000313" key="4">
    <source>
        <dbReference type="EMBL" id="KAL3056658.1"/>
    </source>
</evidence>
<accession>A0ABD2GU26</accession>
<dbReference type="Proteomes" id="UP001619887">
    <property type="component" value="Unassembled WGS sequence"/>
</dbReference>
<proteinExistence type="predicted"/>
<organism evidence="4 5">
    <name type="scientific">Pagothenia borchgrevinki</name>
    <name type="common">Bald rockcod</name>
    <name type="synonym">Trematomus borchgrevinki</name>
    <dbReference type="NCBI Taxonomy" id="8213"/>
    <lineage>
        <taxon>Eukaryota</taxon>
        <taxon>Metazoa</taxon>
        <taxon>Chordata</taxon>
        <taxon>Craniata</taxon>
        <taxon>Vertebrata</taxon>
        <taxon>Euteleostomi</taxon>
        <taxon>Actinopterygii</taxon>
        <taxon>Neopterygii</taxon>
        <taxon>Teleostei</taxon>
        <taxon>Neoteleostei</taxon>
        <taxon>Acanthomorphata</taxon>
        <taxon>Eupercaria</taxon>
        <taxon>Perciformes</taxon>
        <taxon>Notothenioidei</taxon>
        <taxon>Nototheniidae</taxon>
        <taxon>Pagothenia</taxon>
    </lineage>
</organism>
<sequence length="88" mass="9755">MADTRSQPRASGSAAKMDQLQSQVNEVKVILTDEISKRLEREDRLDDDLIGRAEALHVSAASFEKTPGRVARKYWWKSMCCGGTADGN</sequence>
<keyword evidence="5" id="KW-1185">Reference proteome</keyword>
<keyword evidence="1" id="KW-0175">Coiled coil</keyword>
<dbReference type="Gene3D" id="1.20.5.110">
    <property type="match status" value="1"/>
</dbReference>
<dbReference type="InterPro" id="IPR042855">
    <property type="entry name" value="V_SNARE_CC"/>
</dbReference>
<dbReference type="PANTHER" id="PTHR45701">
    <property type="entry name" value="SYNAPTOBREVIN FAMILY MEMBER"/>
    <property type="match status" value="1"/>
</dbReference>